<dbReference type="PANTHER" id="PTHR45453:SF1">
    <property type="entry name" value="PHOSPHATE REGULON SENSOR PROTEIN PHOR"/>
    <property type="match status" value="1"/>
</dbReference>
<dbReference type="InterPro" id="IPR005467">
    <property type="entry name" value="His_kinase_dom"/>
</dbReference>
<protein>
    <recommendedName>
        <fullName evidence="3">histidine kinase</fullName>
        <ecNumber evidence="3">2.7.13.3</ecNumber>
    </recommendedName>
</protein>
<feature type="transmembrane region" description="Helical" evidence="8">
    <location>
        <begin position="84"/>
        <end position="106"/>
    </location>
</feature>
<dbReference type="FunFam" id="3.30.565.10:FF:000006">
    <property type="entry name" value="Sensor histidine kinase WalK"/>
    <property type="match status" value="1"/>
</dbReference>
<dbReference type="InterPro" id="IPR036097">
    <property type="entry name" value="HisK_dim/P_sf"/>
</dbReference>
<organism evidence="10 11">
    <name type="scientific">Candidatus Caccousia stercoris</name>
    <dbReference type="NCBI Taxonomy" id="2840723"/>
    <lineage>
        <taxon>Bacteria</taxon>
        <taxon>Bacillati</taxon>
        <taxon>Bacillota</taxon>
        <taxon>Clostridia</taxon>
        <taxon>Eubacteriales</taxon>
        <taxon>Oscillospiraceae</taxon>
        <taxon>Oscillospiraceae incertae sedis</taxon>
        <taxon>Candidatus Caccousia</taxon>
    </lineage>
</organism>
<dbReference type="EMBL" id="DVJM01000056">
    <property type="protein sequence ID" value="HIS78351.1"/>
    <property type="molecule type" value="Genomic_DNA"/>
</dbReference>
<evidence type="ECO:0000256" key="1">
    <source>
        <dbReference type="ARBA" id="ARBA00000085"/>
    </source>
</evidence>
<dbReference type="PANTHER" id="PTHR45453">
    <property type="entry name" value="PHOSPHATE REGULON SENSOR PROTEIN PHOR"/>
    <property type="match status" value="1"/>
</dbReference>
<dbReference type="InterPro" id="IPR050351">
    <property type="entry name" value="BphY/WalK/GraS-like"/>
</dbReference>
<comment type="caution">
    <text evidence="10">The sequence shown here is derived from an EMBL/GenBank/DDBJ whole genome shotgun (WGS) entry which is preliminary data.</text>
</comment>
<evidence type="ECO:0000256" key="2">
    <source>
        <dbReference type="ARBA" id="ARBA00004370"/>
    </source>
</evidence>
<name>A0A9D1K1G4_9FIRM</name>
<dbReference type="CDD" id="cd00082">
    <property type="entry name" value="HisKA"/>
    <property type="match status" value="1"/>
</dbReference>
<dbReference type="EC" id="2.7.13.3" evidence="3"/>
<dbReference type="InterPro" id="IPR003594">
    <property type="entry name" value="HATPase_dom"/>
</dbReference>
<gene>
    <name evidence="10" type="ORF">IAD03_03165</name>
</gene>
<reference evidence="10" key="1">
    <citation type="submission" date="2020-10" db="EMBL/GenBank/DDBJ databases">
        <authorList>
            <person name="Gilroy R."/>
        </authorList>
    </citation>
    <scope>NUCLEOTIDE SEQUENCE</scope>
    <source>
        <strain evidence="10">6086</strain>
    </source>
</reference>
<feature type="transmembrane region" description="Helical" evidence="8">
    <location>
        <begin position="37"/>
        <end position="64"/>
    </location>
</feature>
<dbReference type="InterPro" id="IPR003661">
    <property type="entry name" value="HisK_dim/P_dom"/>
</dbReference>
<evidence type="ECO:0000256" key="8">
    <source>
        <dbReference type="SAM" id="Phobius"/>
    </source>
</evidence>
<keyword evidence="8" id="KW-1133">Transmembrane helix</keyword>
<dbReference type="InterPro" id="IPR004358">
    <property type="entry name" value="Sig_transdc_His_kin-like_C"/>
</dbReference>
<dbReference type="Gene3D" id="1.10.287.130">
    <property type="match status" value="1"/>
</dbReference>
<dbReference type="GO" id="GO:0016036">
    <property type="term" value="P:cellular response to phosphate starvation"/>
    <property type="evidence" value="ECO:0007669"/>
    <property type="project" value="TreeGrafter"/>
</dbReference>
<dbReference type="GO" id="GO:0000155">
    <property type="term" value="F:phosphorelay sensor kinase activity"/>
    <property type="evidence" value="ECO:0007669"/>
    <property type="project" value="InterPro"/>
</dbReference>
<dbReference type="Gene3D" id="3.30.565.10">
    <property type="entry name" value="Histidine kinase-like ATPase, C-terminal domain"/>
    <property type="match status" value="1"/>
</dbReference>
<keyword evidence="8" id="KW-0812">Transmembrane</keyword>
<sequence length="401" mass="45099">MNQAGNRNLSKPSGGWATPLNNSNHAKGLHSALSRQILFQYVLSLLAWCAGLPLITFLAVLLVSSRTWYGSEAIYPFLDWARDYFWVLFVLALIFGLFVITIYFILKPLRYVDALVRASQQLAQNPERPIELPDLLAPVTDRLNAVRQESLRSAAAAREAEQRKNDLIVYLAHDLKTPLTSVIGYLTLLRDEPQISPELRARYTGIALDKAERLEELINEFFEITRFNLTHLTLELSDIDLTRMLEQTCSEFEPSFAEKGLRCTLDLPPQLPCECDPDKLARVFDNLLRNANFYSFPDTVIHVSGQLNQGLITLRFENSGRTIPKEKLDRIFEQFFRLDSSRSTASGGAGLGLAIAREIVRLHGGGICAASADNHILFTITLPQRQTVPQPPTVYPSVRNS</sequence>
<dbReference type="SUPFAM" id="SSF47384">
    <property type="entry name" value="Homodimeric domain of signal transducing histidine kinase"/>
    <property type="match status" value="1"/>
</dbReference>
<feature type="domain" description="Histidine kinase" evidence="9">
    <location>
        <begin position="170"/>
        <end position="386"/>
    </location>
</feature>
<comment type="subcellular location">
    <subcellularLocation>
        <location evidence="2">Membrane</location>
    </subcellularLocation>
</comment>
<keyword evidence="6 10" id="KW-0418">Kinase</keyword>
<dbReference type="Pfam" id="PF02518">
    <property type="entry name" value="HATPase_c"/>
    <property type="match status" value="1"/>
</dbReference>
<keyword evidence="8" id="KW-0472">Membrane</keyword>
<evidence type="ECO:0000256" key="3">
    <source>
        <dbReference type="ARBA" id="ARBA00012438"/>
    </source>
</evidence>
<evidence type="ECO:0000256" key="7">
    <source>
        <dbReference type="ARBA" id="ARBA00023012"/>
    </source>
</evidence>
<accession>A0A9D1K1G4</accession>
<dbReference type="AlphaFoldDB" id="A0A9D1K1G4"/>
<dbReference type="PROSITE" id="PS50109">
    <property type="entry name" value="HIS_KIN"/>
    <property type="match status" value="1"/>
</dbReference>
<evidence type="ECO:0000313" key="10">
    <source>
        <dbReference type="EMBL" id="HIS78351.1"/>
    </source>
</evidence>
<dbReference type="PRINTS" id="PR00344">
    <property type="entry name" value="BCTRLSENSOR"/>
</dbReference>
<evidence type="ECO:0000256" key="5">
    <source>
        <dbReference type="ARBA" id="ARBA00022679"/>
    </source>
</evidence>
<evidence type="ECO:0000256" key="4">
    <source>
        <dbReference type="ARBA" id="ARBA00022553"/>
    </source>
</evidence>
<dbReference type="GO" id="GO:0004721">
    <property type="term" value="F:phosphoprotein phosphatase activity"/>
    <property type="evidence" value="ECO:0007669"/>
    <property type="project" value="TreeGrafter"/>
</dbReference>
<evidence type="ECO:0000256" key="6">
    <source>
        <dbReference type="ARBA" id="ARBA00022777"/>
    </source>
</evidence>
<dbReference type="SUPFAM" id="SSF55874">
    <property type="entry name" value="ATPase domain of HSP90 chaperone/DNA topoisomerase II/histidine kinase"/>
    <property type="match status" value="1"/>
</dbReference>
<evidence type="ECO:0000313" key="11">
    <source>
        <dbReference type="Proteomes" id="UP000824141"/>
    </source>
</evidence>
<keyword evidence="5" id="KW-0808">Transferase</keyword>
<dbReference type="GO" id="GO:0005886">
    <property type="term" value="C:plasma membrane"/>
    <property type="evidence" value="ECO:0007669"/>
    <property type="project" value="TreeGrafter"/>
</dbReference>
<dbReference type="SMART" id="SM00387">
    <property type="entry name" value="HATPase_c"/>
    <property type="match status" value="1"/>
</dbReference>
<reference evidence="10" key="2">
    <citation type="journal article" date="2021" name="PeerJ">
        <title>Extensive microbial diversity within the chicken gut microbiome revealed by metagenomics and culture.</title>
        <authorList>
            <person name="Gilroy R."/>
            <person name="Ravi A."/>
            <person name="Getino M."/>
            <person name="Pursley I."/>
            <person name="Horton D.L."/>
            <person name="Alikhan N.F."/>
            <person name="Baker D."/>
            <person name="Gharbi K."/>
            <person name="Hall N."/>
            <person name="Watson M."/>
            <person name="Adriaenssens E.M."/>
            <person name="Foster-Nyarko E."/>
            <person name="Jarju S."/>
            <person name="Secka A."/>
            <person name="Antonio M."/>
            <person name="Oren A."/>
            <person name="Chaudhuri R.R."/>
            <person name="La Ragione R."/>
            <person name="Hildebrand F."/>
            <person name="Pallen M.J."/>
        </authorList>
    </citation>
    <scope>NUCLEOTIDE SEQUENCE</scope>
    <source>
        <strain evidence="10">6086</strain>
    </source>
</reference>
<feature type="non-terminal residue" evidence="10">
    <location>
        <position position="401"/>
    </location>
</feature>
<evidence type="ECO:0000259" key="9">
    <source>
        <dbReference type="PROSITE" id="PS50109"/>
    </source>
</evidence>
<comment type="catalytic activity">
    <reaction evidence="1">
        <text>ATP + protein L-histidine = ADP + protein N-phospho-L-histidine.</text>
        <dbReference type="EC" id="2.7.13.3"/>
    </reaction>
</comment>
<dbReference type="SMART" id="SM00388">
    <property type="entry name" value="HisKA"/>
    <property type="match status" value="1"/>
</dbReference>
<dbReference type="Pfam" id="PF00512">
    <property type="entry name" value="HisKA"/>
    <property type="match status" value="1"/>
</dbReference>
<dbReference type="InterPro" id="IPR036890">
    <property type="entry name" value="HATPase_C_sf"/>
</dbReference>
<keyword evidence="7" id="KW-0902">Two-component regulatory system</keyword>
<dbReference type="Proteomes" id="UP000824141">
    <property type="component" value="Unassembled WGS sequence"/>
</dbReference>
<proteinExistence type="predicted"/>
<keyword evidence="4" id="KW-0597">Phosphoprotein</keyword>